<evidence type="ECO:0000313" key="2">
    <source>
        <dbReference type="Proteomes" id="UP000292858"/>
    </source>
</evidence>
<evidence type="ECO:0008006" key="3">
    <source>
        <dbReference type="Google" id="ProtNLM"/>
    </source>
</evidence>
<protein>
    <recommendedName>
        <fullName evidence="3">Restriction endonuclease</fullName>
    </recommendedName>
</protein>
<sequence length="225" mass="25013">MDPAALAEDLQKALLGVLQASSQDSGRQNPLAGYLLHRLRSRLPPYLWPHLQREAPVPGLAREKSWDVGLVYPGGPELPPKPRLLLSLKSILRNPSGSWPNRLDDLVGEVSSVQMLFPEVVVGYVVVLDYGAPTKRKGVEQYPEGDELAPLYDRFKAGLKALSQRQPPLWAQGLVEGYWAIEVDTRKNPLLRDPLRTAQEGEGFLDALVEALRQREPLLFLGQGQ</sequence>
<accession>A0A4Q9B8X9</accession>
<reference evidence="1 2" key="1">
    <citation type="submission" date="2019-02" db="EMBL/GenBank/DDBJ databases">
        <title>Thermus sp. a novel from hot spring.</title>
        <authorList>
            <person name="Zhao Z."/>
        </authorList>
    </citation>
    <scope>NUCLEOTIDE SEQUENCE [LARGE SCALE GENOMIC DNA]</scope>
    <source>
        <strain evidence="1 2">CFH 72773T</strain>
    </source>
</reference>
<dbReference type="EMBL" id="SIJL01000002">
    <property type="protein sequence ID" value="TBH21358.1"/>
    <property type="molecule type" value="Genomic_DNA"/>
</dbReference>
<dbReference type="AlphaFoldDB" id="A0A4Q9B8X9"/>
<dbReference type="OrthoDB" id="31500at2"/>
<gene>
    <name evidence="1" type="ORF">ETP66_01750</name>
</gene>
<proteinExistence type="predicted"/>
<dbReference type="Proteomes" id="UP000292858">
    <property type="component" value="Unassembled WGS sequence"/>
</dbReference>
<organism evidence="1 2">
    <name type="scientific">Thermus thermamylovorans</name>
    <dbReference type="NCBI Taxonomy" id="2509362"/>
    <lineage>
        <taxon>Bacteria</taxon>
        <taxon>Thermotogati</taxon>
        <taxon>Deinococcota</taxon>
        <taxon>Deinococci</taxon>
        <taxon>Thermales</taxon>
        <taxon>Thermaceae</taxon>
        <taxon>Thermus</taxon>
    </lineage>
</organism>
<keyword evidence="2" id="KW-1185">Reference proteome</keyword>
<comment type="caution">
    <text evidence="1">The sequence shown here is derived from an EMBL/GenBank/DDBJ whole genome shotgun (WGS) entry which is preliminary data.</text>
</comment>
<evidence type="ECO:0000313" key="1">
    <source>
        <dbReference type="EMBL" id="TBH21358.1"/>
    </source>
</evidence>
<name>A0A4Q9B8X9_9DEIN</name>